<comment type="caution">
    <text evidence="2">The sequence shown here is derived from an EMBL/GenBank/DDBJ whole genome shotgun (WGS) entry which is preliminary data.</text>
</comment>
<evidence type="ECO:0000313" key="3">
    <source>
        <dbReference type="Proteomes" id="UP000247973"/>
    </source>
</evidence>
<dbReference type="Pfam" id="PF21906">
    <property type="entry name" value="WHD_NrtR"/>
    <property type="match status" value="1"/>
</dbReference>
<feature type="domain" description="Nudix hydrolase" evidence="1">
    <location>
        <begin position="7"/>
        <end position="157"/>
    </location>
</feature>
<dbReference type="RefSeq" id="WP_146212802.1">
    <property type="nucleotide sequence ID" value="NZ_QICL01000041.1"/>
</dbReference>
<dbReference type="Gene3D" id="1.10.10.10">
    <property type="entry name" value="Winged helix-like DNA-binding domain superfamily/Winged helix DNA-binding domain"/>
    <property type="match status" value="1"/>
</dbReference>
<dbReference type="PANTHER" id="PTHR43736">
    <property type="entry name" value="ADP-RIBOSE PYROPHOSPHATASE"/>
    <property type="match status" value="1"/>
</dbReference>
<organism evidence="2 3">
    <name type="scientific">Dysgonomonas alginatilytica</name>
    <dbReference type="NCBI Taxonomy" id="1605892"/>
    <lineage>
        <taxon>Bacteria</taxon>
        <taxon>Pseudomonadati</taxon>
        <taxon>Bacteroidota</taxon>
        <taxon>Bacteroidia</taxon>
        <taxon>Bacteroidales</taxon>
        <taxon>Dysgonomonadaceae</taxon>
        <taxon>Dysgonomonas</taxon>
    </lineage>
</organism>
<gene>
    <name evidence="2" type="ORF">CLV62_14123</name>
</gene>
<dbReference type="InterPro" id="IPR015797">
    <property type="entry name" value="NUDIX_hydrolase-like_dom_sf"/>
</dbReference>
<evidence type="ECO:0000313" key="2">
    <source>
        <dbReference type="EMBL" id="PXV58912.1"/>
    </source>
</evidence>
<dbReference type="PROSITE" id="PS51462">
    <property type="entry name" value="NUDIX"/>
    <property type="match status" value="1"/>
</dbReference>
<sequence length="244" mass="29022">MSSSNILKNISVDCVVFGYERNALRVLLRQEFINYRGRIYEEWKLPGNHVLREETTDETAVRILREQSGIAEDVYLKQLSVFSDVNRLKLRDRDYKWKKEQGVGDNRVVTVAYYSLVNISDIDASHLYNVARWHKVSEVKELIYDHKDILDTALMQLREDLLNKPILFELLPELFTLTELQTLYEIILDTSFDKRNFRRKISNMKYLIPSGKRQENVSHKPAMLYLFDRKIYEKTKQDRFDFSV</sequence>
<accession>A0A2V3PI07</accession>
<dbReference type="Pfam" id="PF00293">
    <property type="entry name" value="NUDIX"/>
    <property type="match status" value="1"/>
</dbReference>
<dbReference type="OrthoDB" id="9786141at2"/>
<dbReference type="SUPFAM" id="SSF55811">
    <property type="entry name" value="Nudix"/>
    <property type="match status" value="1"/>
</dbReference>
<reference evidence="2 3" key="1">
    <citation type="submission" date="2018-03" db="EMBL/GenBank/DDBJ databases">
        <title>Genomic Encyclopedia of Archaeal and Bacterial Type Strains, Phase II (KMG-II): from individual species to whole genera.</title>
        <authorList>
            <person name="Goeker M."/>
        </authorList>
    </citation>
    <scope>NUCLEOTIDE SEQUENCE [LARGE SCALE GENOMIC DNA]</scope>
    <source>
        <strain evidence="2 3">DSM 100214</strain>
    </source>
</reference>
<dbReference type="AlphaFoldDB" id="A0A2V3PI07"/>
<keyword evidence="3" id="KW-1185">Reference proteome</keyword>
<dbReference type="EMBL" id="QICL01000041">
    <property type="protein sequence ID" value="PXV58912.1"/>
    <property type="molecule type" value="Genomic_DNA"/>
</dbReference>
<protein>
    <submittedName>
        <fullName evidence="2">8-oxo-dGTP diphosphatase</fullName>
    </submittedName>
</protein>
<proteinExistence type="predicted"/>
<dbReference type="SUPFAM" id="SSF46785">
    <property type="entry name" value="Winged helix' DNA-binding domain"/>
    <property type="match status" value="1"/>
</dbReference>
<name>A0A2V3PI07_9BACT</name>
<dbReference type="InterPro" id="IPR036390">
    <property type="entry name" value="WH_DNA-bd_sf"/>
</dbReference>
<dbReference type="Gene3D" id="3.90.79.10">
    <property type="entry name" value="Nucleoside Triphosphate Pyrophosphohydrolase"/>
    <property type="match status" value="1"/>
</dbReference>
<dbReference type="CDD" id="cd18873">
    <property type="entry name" value="NUDIX_NadM_like"/>
    <property type="match status" value="1"/>
</dbReference>
<evidence type="ECO:0000259" key="1">
    <source>
        <dbReference type="PROSITE" id="PS51462"/>
    </source>
</evidence>
<dbReference type="InterPro" id="IPR054105">
    <property type="entry name" value="WHD_NrtR"/>
</dbReference>
<dbReference type="InterPro" id="IPR036388">
    <property type="entry name" value="WH-like_DNA-bd_sf"/>
</dbReference>
<dbReference type="InterPro" id="IPR000086">
    <property type="entry name" value="NUDIX_hydrolase_dom"/>
</dbReference>
<dbReference type="Proteomes" id="UP000247973">
    <property type="component" value="Unassembled WGS sequence"/>
</dbReference>
<dbReference type="PANTHER" id="PTHR43736:SF4">
    <property type="entry name" value="SLR1690 PROTEIN"/>
    <property type="match status" value="1"/>
</dbReference>